<evidence type="ECO:0000313" key="6">
    <source>
        <dbReference type="Proteomes" id="UP000193240"/>
    </source>
</evidence>
<sequence>MSRSSKSVAVIGAGISGIVTAAHLKNEGIDVTVFERSSTAGGIWLYDERKPLEPAYPPVPPSKAGSTYTQHDTTSSELERLSHAPPGPCYVGLKNNVATPLLETTLNKFPQGTDDFVSHSVLKDYIQDTATKTEVDAITKYNTEVQNVVKTDDKWAVQTAYLHTTDSGALSQEISTDVSVIHYSQTHPPNTHPELRRRDSSIRPLPRPASPRHPRPRRLEAAVPRSNPALERVPLAQRLPGQELPPDRRLRLRHRHRARTQPLRHHHLPIAPQRGLRPIRVAAAGERHPRRRGGFLRRPGQRPSHSLRHRPRPPVPDAQIRQEAVQHPPRNPLHGLPPHRPLPASPTCRRLARGSGRRGGARHGRDHVPQPAQGHVLHSRPQSGLRGRALLHGHVHALRVPGHGRRQGVRWTGAAPF</sequence>
<keyword evidence="2" id="KW-0274">FAD</keyword>
<dbReference type="Proteomes" id="UP000193240">
    <property type="component" value="Unassembled WGS sequence"/>
</dbReference>
<accession>A0A1Y2LSM4</accession>
<dbReference type="Pfam" id="PF13450">
    <property type="entry name" value="NAD_binding_8"/>
    <property type="match status" value="1"/>
</dbReference>
<dbReference type="AlphaFoldDB" id="A0A1Y2LSM4"/>
<feature type="compositionally biased region" description="Polar residues" evidence="4">
    <location>
        <begin position="64"/>
        <end position="76"/>
    </location>
</feature>
<dbReference type="SUPFAM" id="SSF51905">
    <property type="entry name" value="FAD/NAD(P)-binding domain"/>
    <property type="match status" value="1"/>
</dbReference>
<dbReference type="Gene3D" id="3.50.50.60">
    <property type="entry name" value="FAD/NAD(P)-binding domain"/>
    <property type="match status" value="1"/>
</dbReference>
<dbReference type="InParanoid" id="A0A1Y2LSM4"/>
<keyword evidence="6" id="KW-1185">Reference proteome</keyword>
<dbReference type="InterPro" id="IPR036188">
    <property type="entry name" value="FAD/NAD-bd_sf"/>
</dbReference>
<protein>
    <recommendedName>
        <fullName evidence="7">FAD dependent oxidoreductase domain-containing protein</fullName>
    </recommendedName>
</protein>
<dbReference type="PRINTS" id="PR00419">
    <property type="entry name" value="ADXRDTASE"/>
</dbReference>
<evidence type="ECO:0000256" key="2">
    <source>
        <dbReference type="ARBA" id="ARBA00022827"/>
    </source>
</evidence>
<feature type="compositionally biased region" description="Basic residues" evidence="4">
    <location>
        <begin position="350"/>
        <end position="365"/>
    </location>
</feature>
<evidence type="ECO:0000256" key="3">
    <source>
        <dbReference type="ARBA" id="ARBA00023002"/>
    </source>
</evidence>
<evidence type="ECO:0000313" key="5">
    <source>
        <dbReference type="EMBL" id="OSS46901.1"/>
    </source>
</evidence>
<feature type="region of interest" description="Disordered" evidence="4">
    <location>
        <begin position="327"/>
        <end position="382"/>
    </location>
</feature>
<proteinExistence type="predicted"/>
<organism evidence="5 6">
    <name type="scientific">Epicoccum nigrum</name>
    <name type="common">Soil fungus</name>
    <name type="synonym">Epicoccum purpurascens</name>
    <dbReference type="NCBI Taxonomy" id="105696"/>
    <lineage>
        <taxon>Eukaryota</taxon>
        <taxon>Fungi</taxon>
        <taxon>Dikarya</taxon>
        <taxon>Ascomycota</taxon>
        <taxon>Pezizomycotina</taxon>
        <taxon>Dothideomycetes</taxon>
        <taxon>Pleosporomycetidae</taxon>
        <taxon>Pleosporales</taxon>
        <taxon>Pleosporineae</taxon>
        <taxon>Didymellaceae</taxon>
        <taxon>Epicoccum</taxon>
    </lineage>
</organism>
<dbReference type="EMBL" id="KZ107850">
    <property type="protein sequence ID" value="OSS46901.1"/>
    <property type="molecule type" value="Genomic_DNA"/>
</dbReference>
<feature type="region of interest" description="Disordered" evidence="4">
    <location>
        <begin position="55"/>
        <end position="81"/>
    </location>
</feature>
<dbReference type="PANTHER" id="PTHR23023">
    <property type="entry name" value="DIMETHYLANILINE MONOOXYGENASE"/>
    <property type="match status" value="1"/>
</dbReference>
<keyword evidence="3" id="KW-0560">Oxidoreductase</keyword>
<evidence type="ECO:0000256" key="4">
    <source>
        <dbReference type="SAM" id="MobiDB-lite"/>
    </source>
</evidence>
<keyword evidence="1" id="KW-0285">Flavoprotein</keyword>
<evidence type="ECO:0000256" key="1">
    <source>
        <dbReference type="ARBA" id="ARBA00022630"/>
    </source>
</evidence>
<reference evidence="5 6" key="1">
    <citation type="journal article" date="2017" name="Genome Announc.">
        <title>Genome sequence of the saprophytic ascomycete Epicoccum nigrum ICMP 19927 strain isolated from New Zealand.</title>
        <authorList>
            <person name="Fokin M."/>
            <person name="Fleetwood D."/>
            <person name="Weir B.S."/>
            <person name="Villas-Boas S.G."/>
        </authorList>
    </citation>
    <scope>NUCLEOTIDE SEQUENCE [LARGE SCALE GENOMIC DNA]</scope>
    <source>
        <strain evidence="5 6">ICMP 19927</strain>
    </source>
</reference>
<dbReference type="InterPro" id="IPR050346">
    <property type="entry name" value="FMO-like"/>
</dbReference>
<name>A0A1Y2LSM4_EPING</name>
<feature type="region of interest" description="Disordered" evidence="4">
    <location>
        <begin position="282"/>
        <end position="315"/>
    </location>
</feature>
<dbReference type="GO" id="GO:0016491">
    <property type="term" value="F:oxidoreductase activity"/>
    <property type="evidence" value="ECO:0007669"/>
    <property type="project" value="UniProtKB-KW"/>
</dbReference>
<evidence type="ECO:0008006" key="7">
    <source>
        <dbReference type="Google" id="ProtNLM"/>
    </source>
</evidence>
<feature type="region of interest" description="Disordered" evidence="4">
    <location>
        <begin position="183"/>
        <end position="251"/>
    </location>
</feature>
<gene>
    <name evidence="5" type="ORF">B5807_08986</name>
</gene>